<evidence type="ECO:0000256" key="2">
    <source>
        <dbReference type="ARBA" id="ARBA00022692"/>
    </source>
</evidence>
<keyword evidence="9" id="KW-1185">Reference proteome</keyword>
<comment type="caution">
    <text evidence="8">The sequence shown here is derived from an EMBL/GenBank/DDBJ whole genome shotgun (WGS) entry which is preliminary data.</text>
</comment>
<feature type="transmembrane region" description="Helical" evidence="6">
    <location>
        <begin position="67"/>
        <end position="86"/>
    </location>
</feature>
<protein>
    <recommendedName>
        <fullName evidence="7">TLC domain-containing protein</fullName>
    </recommendedName>
</protein>
<dbReference type="Proteomes" id="UP000027920">
    <property type="component" value="Unassembled WGS sequence"/>
</dbReference>
<dbReference type="AlphaFoldDB" id="A0A072NVW2"/>
<dbReference type="PANTHER" id="PTHR13439">
    <property type="entry name" value="CT120 PROTEIN"/>
    <property type="match status" value="1"/>
</dbReference>
<dbReference type="GO" id="GO:0016020">
    <property type="term" value="C:membrane"/>
    <property type="evidence" value="ECO:0007669"/>
    <property type="project" value="UniProtKB-SubCell"/>
</dbReference>
<dbReference type="VEuPathDB" id="FungiDB:A1O9_12459"/>
<keyword evidence="4 5" id="KW-0472">Membrane</keyword>
<proteinExistence type="predicted"/>
<dbReference type="Pfam" id="PF03798">
    <property type="entry name" value="TRAM_LAG1_CLN8"/>
    <property type="match status" value="1"/>
</dbReference>
<dbReference type="RefSeq" id="XP_013254132.1">
    <property type="nucleotide sequence ID" value="XM_013398678.1"/>
</dbReference>
<evidence type="ECO:0000256" key="5">
    <source>
        <dbReference type="PROSITE-ProRule" id="PRU00205"/>
    </source>
</evidence>
<evidence type="ECO:0000313" key="8">
    <source>
        <dbReference type="EMBL" id="KEF51542.1"/>
    </source>
</evidence>
<reference evidence="8 9" key="1">
    <citation type="submission" date="2013-03" db="EMBL/GenBank/DDBJ databases">
        <title>The Genome Sequence of Exophiala aquamarina CBS 119918.</title>
        <authorList>
            <consortium name="The Broad Institute Genomics Platform"/>
            <person name="Cuomo C."/>
            <person name="de Hoog S."/>
            <person name="Gorbushina A."/>
            <person name="Walker B."/>
            <person name="Young S.K."/>
            <person name="Zeng Q."/>
            <person name="Gargeya S."/>
            <person name="Fitzgerald M."/>
            <person name="Haas B."/>
            <person name="Abouelleil A."/>
            <person name="Allen A.W."/>
            <person name="Alvarado L."/>
            <person name="Arachchi H.M."/>
            <person name="Berlin A.M."/>
            <person name="Chapman S.B."/>
            <person name="Gainer-Dewar J."/>
            <person name="Goldberg J."/>
            <person name="Griggs A."/>
            <person name="Gujja S."/>
            <person name="Hansen M."/>
            <person name="Howarth C."/>
            <person name="Imamovic A."/>
            <person name="Ireland A."/>
            <person name="Larimer J."/>
            <person name="McCowan C."/>
            <person name="Murphy C."/>
            <person name="Pearson M."/>
            <person name="Poon T.W."/>
            <person name="Priest M."/>
            <person name="Roberts A."/>
            <person name="Saif S."/>
            <person name="Shea T."/>
            <person name="Sisk P."/>
            <person name="Sykes S."/>
            <person name="Wortman J."/>
            <person name="Nusbaum C."/>
            <person name="Birren B."/>
        </authorList>
    </citation>
    <scope>NUCLEOTIDE SEQUENCE [LARGE SCALE GENOMIC DNA]</scope>
    <source>
        <strain evidence="8 9">CBS 119918</strain>
    </source>
</reference>
<dbReference type="OrthoDB" id="10266980at2759"/>
<dbReference type="HOGENOM" id="CLU_1393164_0_0_1"/>
<dbReference type="GeneID" id="25287353"/>
<dbReference type="EMBL" id="AMGV01000023">
    <property type="protein sequence ID" value="KEF51542.1"/>
    <property type="molecule type" value="Genomic_DNA"/>
</dbReference>
<name>A0A072NVW2_9EURO</name>
<gene>
    <name evidence="8" type="ORF">A1O9_12459</name>
</gene>
<dbReference type="GO" id="GO:0005783">
    <property type="term" value="C:endoplasmic reticulum"/>
    <property type="evidence" value="ECO:0007669"/>
    <property type="project" value="TreeGrafter"/>
</dbReference>
<dbReference type="PROSITE" id="PS50922">
    <property type="entry name" value="TLC"/>
    <property type="match status" value="1"/>
</dbReference>
<evidence type="ECO:0000256" key="1">
    <source>
        <dbReference type="ARBA" id="ARBA00004141"/>
    </source>
</evidence>
<evidence type="ECO:0000313" key="9">
    <source>
        <dbReference type="Proteomes" id="UP000027920"/>
    </source>
</evidence>
<feature type="domain" description="TLC" evidence="7">
    <location>
        <begin position="1"/>
        <end position="196"/>
    </location>
</feature>
<organism evidence="8 9">
    <name type="scientific">Exophiala aquamarina CBS 119918</name>
    <dbReference type="NCBI Taxonomy" id="1182545"/>
    <lineage>
        <taxon>Eukaryota</taxon>
        <taxon>Fungi</taxon>
        <taxon>Dikarya</taxon>
        <taxon>Ascomycota</taxon>
        <taxon>Pezizomycotina</taxon>
        <taxon>Eurotiomycetes</taxon>
        <taxon>Chaetothyriomycetidae</taxon>
        <taxon>Chaetothyriales</taxon>
        <taxon>Herpotrichiellaceae</taxon>
        <taxon>Exophiala</taxon>
    </lineage>
</organism>
<evidence type="ECO:0000256" key="4">
    <source>
        <dbReference type="ARBA" id="ARBA00023136"/>
    </source>
</evidence>
<dbReference type="InterPro" id="IPR050846">
    <property type="entry name" value="TLCD"/>
</dbReference>
<evidence type="ECO:0000256" key="3">
    <source>
        <dbReference type="ARBA" id="ARBA00022989"/>
    </source>
</evidence>
<sequence length="196" mass="22250">SLPDHDQPIITTKSELANILTAIETAYLLQDSIVLLYAARRERAFLTGSNGKASDNRAIRGLNFRHLGWHHALLGSAFVLLQVYIAQRKEKGILIIVAMLLMNASSPFGTLRWFLINFRPQKTRIIRVLSVAYMVTFAIFRVYLLYSIISTFGKQTNVSTWEVFRKLRLPCKLGMSCLALVNTGWLLKVACSFMLR</sequence>
<feature type="transmembrane region" description="Helical" evidence="6">
    <location>
        <begin position="92"/>
        <end position="116"/>
    </location>
</feature>
<dbReference type="PANTHER" id="PTHR13439:SF0">
    <property type="entry name" value="TOPOISOMERASE I DAMAGE AFFECTED PROTEIN 4"/>
    <property type="match status" value="1"/>
</dbReference>
<feature type="non-terminal residue" evidence="8">
    <location>
        <position position="1"/>
    </location>
</feature>
<feature type="transmembrane region" description="Helical" evidence="6">
    <location>
        <begin position="128"/>
        <end position="153"/>
    </location>
</feature>
<accession>A0A072NVW2</accession>
<comment type="subcellular location">
    <subcellularLocation>
        <location evidence="1">Membrane</location>
        <topology evidence="1">Multi-pass membrane protein</topology>
    </subcellularLocation>
</comment>
<dbReference type="InterPro" id="IPR006634">
    <property type="entry name" value="TLC-dom"/>
</dbReference>
<feature type="non-terminal residue" evidence="8">
    <location>
        <position position="196"/>
    </location>
</feature>
<evidence type="ECO:0000259" key="7">
    <source>
        <dbReference type="PROSITE" id="PS50922"/>
    </source>
</evidence>
<keyword evidence="3 6" id="KW-1133">Transmembrane helix</keyword>
<keyword evidence="2 5" id="KW-0812">Transmembrane</keyword>
<evidence type="ECO:0000256" key="6">
    <source>
        <dbReference type="SAM" id="Phobius"/>
    </source>
</evidence>
<dbReference type="GO" id="GO:0055088">
    <property type="term" value="P:lipid homeostasis"/>
    <property type="evidence" value="ECO:0007669"/>
    <property type="project" value="TreeGrafter"/>
</dbReference>